<dbReference type="RefSeq" id="YP_005351151.1">
    <property type="nucleotide sequence ID" value="NC_016954.1"/>
</dbReference>
<gene>
    <name evidence="3" type="primary">ATP8</name>
</gene>
<proteinExistence type="predicted"/>
<reference evidence="3" key="1">
    <citation type="submission" date="2011-09" db="EMBL/GenBank/DDBJ databases">
        <title>Gastropod mitochondrial genomes.</title>
        <authorList>
            <person name="Simison W.B."/>
        </authorList>
    </citation>
    <scope>NUCLEOTIDE SEQUENCE</scope>
</reference>
<geneLocation type="mitochondrion" evidence="3"/>
<name>H6V549_TEGBR</name>
<evidence type="ECO:0000256" key="1">
    <source>
        <dbReference type="SAM" id="MobiDB-lite"/>
    </source>
</evidence>
<dbReference type="EMBL" id="JN790613">
    <property type="protein sequence ID" value="AFB78101.1"/>
    <property type="molecule type" value="Genomic_DNA"/>
</dbReference>
<dbReference type="AlphaFoldDB" id="H6V549"/>
<sequence>MPQLAPVNWLLLFFLFWFTVGITSTLIWWSSKTEYSIQGVSSSKNPSVPSTESKSWNW</sequence>
<keyword evidence="2" id="KW-1133">Transmembrane helix</keyword>
<evidence type="ECO:0000313" key="3">
    <source>
        <dbReference type="EMBL" id="AFB78101.1"/>
    </source>
</evidence>
<keyword evidence="2" id="KW-0812">Transmembrane</keyword>
<evidence type="ECO:0000256" key="2">
    <source>
        <dbReference type="SAM" id="Phobius"/>
    </source>
</evidence>
<accession>H6V549</accession>
<dbReference type="CTD" id="4509"/>
<keyword evidence="3" id="KW-0496">Mitochondrion</keyword>
<organism evidence="3">
    <name type="scientific">Tegula brunnea</name>
    <name type="common">Brown turban snail</name>
    <name type="synonym">Chlorostoma brunnea</name>
    <dbReference type="NCBI Taxonomy" id="80345"/>
    <lineage>
        <taxon>Eukaryota</taxon>
        <taxon>Metazoa</taxon>
        <taxon>Spiralia</taxon>
        <taxon>Lophotrochozoa</taxon>
        <taxon>Mollusca</taxon>
        <taxon>Gastropoda</taxon>
        <taxon>Vetigastropoda</taxon>
        <taxon>Trochida</taxon>
        <taxon>Trochoidea</taxon>
        <taxon>Tegulidae</taxon>
        <taxon>Tegula</taxon>
    </lineage>
</organism>
<feature type="transmembrane region" description="Helical" evidence="2">
    <location>
        <begin position="6"/>
        <end position="29"/>
    </location>
</feature>
<protein>
    <submittedName>
        <fullName evidence="3">ATP synthase F0 subunit 8</fullName>
    </submittedName>
</protein>
<keyword evidence="2" id="KW-0472">Membrane</keyword>
<feature type="region of interest" description="Disordered" evidence="1">
    <location>
        <begin position="37"/>
        <end position="58"/>
    </location>
</feature>
<dbReference type="GeneID" id="11816543"/>